<accession>A0A2T0Q4V2</accession>
<dbReference type="SUPFAM" id="SSF55811">
    <property type="entry name" value="Nudix"/>
    <property type="match status" value="1"/>
</dbReference>
<dbReference type="InterPro" id="IPR000086">
    <property type="entry name" value="NUDIX_hydrolase_dom"/>
</dbReference>
<dbReference type="PROSITE" id="PS51462">
    <property type="entry name" value="NUDIX"/>
    <property type="match status" value="1"/>
</dbReference>
<dbReference type="InterPro" id="IPR020084">
    <property type="entry name" value="NUDIX_hydrolase_CS"/>
</dbReference>
<comment type="caution">
    <text evidence="7">The sequence shown here is derived from an EMBL/GenBank/DDBJ whole genome shotgun (WGS) entry which is preliminary data.</text>
</comment>
<reference evidence="7 8" key="1">
    <citation type="submission" date="2018-03" db="EMBL/GenBank/DDBJ databases">
        <title>Genomic Encyclopedia of Archaeal and Bacterial Type Strains, Phase II (KMG-II): from individual species to whole genera.</title>
        <authorList>
            <person name="Goeker M."/>
        </authorList>
    </citation>
    <scope>NUCLEOTIDE SEQUENCE [LARGE SCALE GENOMIC DNA]</scope>
    <source>
        <strain evidence="7 8">DSM 45601</strain>
    </source>
</reference>
<dbReference type="Proteomes" id="UP000237846">
    <property type="component" value="Unassembled WGS sequence"/>
</dbReference>
<comment type="similarity">
    <text evidence="2 5">Belongs to the Nudix hydrolase family.</text>
</comment>
<dbReference type="AlphaFoldDB" id="A0A2T0Q4V2"/>
<dbReference type="PROSITE" id="PS00893">
    <property type="entry name" value="NUDIX_BOX"/>
    <property type="match status" value="1"/>
</dbReference>
<dbReference type="CDD" id="cd18876">
    <property type="entry name" value="NUDIX_Hydrolase"/>
    <property type="match status" value="1"/>
</dbReference>
<feature type="domain" description="Nudix hydrolase" evidence="6">
    <location>
        <begin position="18"/>
        <end position="149"/>
    </location>
</feature>
<evidence type="ECO:0000256" key="5">
    <source>
        <dbReference type="RuleBase" id="RU003476"/>
    </source>
</evidence>
<name>A0A2T0Q4V2_9ACTN</name>
<dbReference type="EMBL" id="PVZC01000004">
    <property type="protein sequence ID" value="PRX98845.1"/>
    <property type="molecule type" value="Genomic_DNA"/>
</dbReference>
<sequence>MAAPKLLPDDVWFAQLPTAYLAAAALLTDGDGRVLVVKPNYREHWALPGGVVEHGEEPHRGCEREVAEEVGLAIEARELLVCHWNGPAGARPRPFVSFVFDGGTVAPGAAITLQAEELDDHAFATPQEAAALLHPVQAPRLAAALTARSTGRAAYLID</sequence>
<evidence type="ECO:0000256" key="4">
    <source>
        <dbReference type="ARBA" id="ARBA00022842"/>
    </source>
</evidence>
<evidence type="ECO:0000256" key="2">
    <source>
        <dbReference type="ARBA" id="ARBA00005582"/>
    </source>
</evidence>
<dbReference type="GO" id="GO:0016787">
    <property type="term" value="F:hydrolase activity"/>
    <property type="evidence" value="ECO:0007669"/>
    <property type="project" value="UniProtKB-KW"/>
</dbReference>
<dbReference type="PANTHER" id="PTHR43046">
    <property type="entry name" value="GDP-MANNOSE MANNOSYL HYDROLASE"/>
    <property type="match status" value="1"/>
</dbReference>
<gene>
    <name evidence="7" type="ORF">CLV72_104425</name>
</gene>
<dbReference type="RefSeq" id="WP_106246375.1">
    <property type="nucleotide sequence ID" value="NZ_PVZC01000004.1"/>
</dbReference>
<keyword evidence="4" id="KW-0460">Magnesium</keyword>
<evidence type="ECO:0000259" key="6">
    <source>
        <dbReference type="PROSITE" id="PS51462"/>
    </source>
</evidence>
<comment type="cofactor">
    <cofactor evidence="1">
        <name>Mg(2+)</name>
        <dbReference type="ChEBI" id="CHEBI:18420"/>
    </cofactor>
</comment>
<organism evidence="7 8">
    <name type="scientific">Allonocardiopsis opalescens</name>
    <dbReference type="NCBI Taxonomy" id="1144618"/>
    <lineage>
        <taxon>Bacteria</taxon>
        <taxon>Bacillati</taxon>
        <taxon>Actinomycetota</taxon>
        <taxon>Actinomycetes</taxon>
        <taxon>Streptosporangiales</taxon>
        <taxon>Allonocardiopsis</taxon>
    </lineage>
</organism>
<dbReference type="Gene3D" id="3.90.79.10">
    <property type="entry name" value="Nucleoside Triphosphate Pyrophosphohydrolase"/>
    <property type="match status" value="1"/>
</dbReference>
<dbReference type="PRINTS" id="PR00502">
    <property type="entry name" value="NUDIXFAMILY"/>
</dbReference>
<evidence type="ECO:0000313" key="8">
    <source>
        <dbReference type="Proteomes" id="UP000237846"/>
    </source>
</evidence>
<evidence type="ECO:0000256" key="1">
    <source>
        <dbReference type="ARBA" id="ARBA00001946"/>
    </source>
</evidence>
<proteinExistence type="inferred from homology"/>
<dbReference type="OrthoDB" id="4247482at2"/>
<dbReference type="PANTHER" id="PTHR43046:SF12">
    <property type="entry name" value="GDP-MANNOSE MANNOSYL HYDROLASE"/>
    <property type="match status" value="1"/>
</dbReference>
<dbReference type="Pfam" id="PF00293">
    <property type="entry name" value="NUDIX"/>
    <property type="match status" value="1"/>
</dbReference>
<keyword evidence="3 5" id="KW-0378">Hydrolase</keyword>
<evidence type="ECO:0000313" key="7">
    <source>
        <dbReference type="EMBL" id="PRX98845.1"/>
    </source>
</evidence>
<protein>
    <submittedName>
        <fullName evidence="7">ADP-ribose pyrophosphatase YjhB (NUDIX family)</fullName>
    </submittedName>
</protein>
<evidence type="ECO:0000256" key="3">
    <source>
        <dbReference type="ARBA" id="ARBA00022801"/>
    </source>
</evidence>
<dbReference type="InterPro" id="IPR015797">
    <property type="entry name" value="NUDIX_hydrolase-like_dom_sf"/>
</dbReference>
<dbReference type="InterPro" id="IPR020476">
    <property type="entry name" value="Nudix_hydrolase"/>
</dbReference>
<keyword evidence="8" id="KW-1185">Reference proteome</keyword>